<keyword evidence="1" id="KW-0472">Membrane</keyword>
<protein>
    <submittedName>
        <fullName evidence="2">Conjugal transfer protein (Modular protein)</fullName>
    </submittedName>
</protein>
<evidence type="ECO:0000256" key="1">
    <source>
        <dbReference type="SAM" id="Phobius"/>
    </source>
</evidence>
<dbReference type="EMBL" id="LT837804">
    <property type="protein sequence ID" value="SMB33252.1"/>
    <property type="molecule type" value="Genomic_DNA"/>
</dbReference>
<geneLocation type="plasmid" evidence="2 3">
    <name>SDENCHOLpa</name>
</geneLocation>
<name>A0A7Z7HVE4_9PROT</name>
<organism evidence="2 3">
    <name type="scientific">Sterolibacterium denitrificans</name>
    <dbReference type="NCBI Taxonomy" id="157592"/>
    <lineage>
        <taxon>Bacteria</taxon>
        <taxon>Pseudomonadati</taxon>
        <taxon>Pseudomonadota</taxon>
        <taxon>Betaproteobacteria</taxon>
        <taxon>Nitrosomonadales</taxon>
        <taxon>Sterolibacteriaceae</taxon>
        <taxon>Sterolibacterium</taxon>
    </lineage>
</organism>
<reference evidence="2" key="1">
    <citation type="submission" date="2017-03" db="EMBL/GenBank/DDBJ databases">
        <authorList>
            <consortium name="AG Boll"/>
        </authorList>
    </citation>
    <scope>NUCLEOTIDE SEQUENCE [LARGE SCALE GENOMIC DNA]</scope>
    <source>
        <strain evidence="2">Chol</strain>
    </source>
</reference>
<feature type="transmembrane region" description="Helical" evidence="1">
    <location>
        <begin position="59"/>
        <end position="85"/>
    </location>
</feature>
<dbReference type="Proteomes" id="UP000242886">
    <property type="component" value="Plasmid SDENCHOLpa"/>
</dbReference>
<gene>
    <name evidence="2" type="ORF">SDENCHOL_PA20031</name>
</gene>
<dbReference type="InterPro" id="IPR007039">
    <property type="entry name" value="TrbC/VirB2"/>
</dbReference>
<dbReference type="RefSeq" id="WP_154717497.1">
    <property type="nucleotide sequence ID" value="NZ_LT837804.1"/>
</dbReference>
<keyword evidence="2" id="KW-0614">Plasmid</keyword>
<feature type="transmembrane region" description="Helical" evidence="1">
    <location>
        <begin position="92"/>
        <end position="114"/>
    </location>
</feature>
<keyword evidence="3" id="KW-1185">Reference proteome</keyword>
<accession>A0A7Z7HVE4</accession>
<dbReference type="Pfam" id="PF04956">
    <property type="entry name" value="TrbC"/>
    <property type="match status" value="1"/>
</dbReference>
<proteinExistence type="predicted"/>
<dbReference type="AlphaFoldDB" id="A0A7Z7HVE4"/>
<evidence type="ECO:0000313" key="2">
    <source>
        <dbReference type="EMBL" id="SMB33252.1"/>
    </source>
</evidence>
<evidence type="ECO:0000313" key="3">
    <source>
        <dbReference type="Proteomes" id="UP000242886"/>
    </source>
</evidence>
<keyword evidence="1" id="KW-1133">Transmembrane helix</keyword>
<sequence length="118" mass="12182">MNITTLYMNAKAAIAANKIAKMDADKKAAGFLMLLALAFVAVMPEVAMAAPWDGAADKVLEIFTGGLTRTLAIIAVIACGIAAIAGKLSWDWAIKIIIGIVLIFGAAAIVDYVISAAS</sequence>
<keyword evidence="1" id="KW-0812">Transmembrane</keyword>